<feature type="binding site" evidence="3">
    <location>
        <position position="71"/>
    </location>
    <ligand>
        <name>substrate</name>
    </ligand>
</feature>
<feature type="binding site" evidence="3">
    <location>
        <position position="150"/>
    </location>
    <ligand>
        <name>acetyl-CoA</name>
        <dbReference type="ChEBI" id="CHEBI:57288"/>
    </ligand>
</feature>
<evidence type="ECO:0000256" key="3">
    <source>
        <dbReference type="PIRSR" id="PIRSR620019-2"/>
    </source>
</evidence>
<dbReference type="Gene3D" id="2.160.10.10">
    <property type="entry name" value="Hexapeptide repeat proteins"/>
    <property type="match status" value="1"/>
</dbReference>
<evidence type="ECO:0000313" key="5">
    <source>
        <dbReference type="EMBL" id="SFX24979.1"/>
    </source>
</evidence>
<keyword evidence="6" id="KW-1185">Reference proteome</keyword>
<evidence type="ECO:0000256" key="1">
    <source>
        <dbReference type="ARBA" id="ARBA00007274"/>
    </source>
</evidence>
<feature type="active site" description="Proton acceptor" evidence="2">
    <location>
        <position position="141"/>
    </location>
</feature>
<dbReference type="CDD" id="cd03360">
    <property type="entry name" value="LbH_AT_putative"/>
    <property type="match status" value="1"/>
</dbReference>
<dbReference type="InterPro" id="IPR041561">
    <property type="entry name" value="PglD_N"/>
</dbReference>
<dbReference type="STRING" id="1122209.SAMN02745752_01010"/>
<keyword evidence="5" id="KW-0808">Transferase</keyword>
<dbReference type="InterPro" id="IPR020019">
    <property type="entry name" value="AcTrfase_PglD-like"/>
</dbReference>
<dbReference type="PANTHER" id="PTHR43300:SF7">
    <property type="entry name" value="UDP-N-ACETYLBACILLOSAMINE N-ACETYLTRANSFERASE"/>
    <property type="match status" value="1"/>
</dbReference>
<dbReference type="Pfam" id="PF00132">
    <property type="entry name" value="Hexapep"/>
    <property type="match status" value="1"/>
</dbReference>
<dbReference type="OrthoDB" id="9794407at2"/>
<sequence>MSLPVILVGAGGHAKVVLNLLQLFKHQVSGVIDPQLKQKGITEWRGLPVLGEDADVYQYPPNTVLLANGVGSLPGKNLRQTLFEQFKEAGYSFITLVHPSAIIADGVELAEGVQIMAGCILQPDVKIDENTLINTGAQLDHDCKVGKHCHLAPGVMLCGDVHLEDRCHLGPGSCVVQGRHLEQGAILGAGSTLLTDLPAGHKYLAAKPQQATKYSQ</sequence>
<dbReference type="RefSeq" id="WP_072325226.1">
    <property type="nucleotide sequence ID" value="NZ_FPJW01000002.1"/>
</dbReference>
<comment type="similarity">
    <text evidence="1">Belongs to the transferase hexapeptide repeat family.</text>
</comment>
<gene>
    <name evidence="5" type="ORF">SAMN02745752_01010</name>
</gene>
<dbReference type="EMBL" id="FPJW01000002">
    <property type="protein sequence ID" value="SFX24979.1"/>
    <property type="molecule type" value="Genomic_DNA"/>
</dbReference>
<organism evidence="5 6">
    <name type="scientific">Marinospirillum alkaliphilum DSM 21637</name>
    <dbReference type="NCBI Taxonomy" id="1122209"/>
    <lineage>
        <taxon>Bacteria</taxon>
        <taxon>Pseudomonadati</taxon>
        <taxon>Pseudomonadota</taxon>
        <taxon>Gammaproteobacteria</taxon>
        <taxon>Oceanospirillales</taxon>
        <taxon>Oceanospirillaceae</taxon>
        <taxon>Marinospirillum</taxon>
    </lineage>
</organism>
<feature type="domain" description="PglD N-terminal" evidence="4">
    <location>
        <begin position="5"/>
        <end position="71"/>
    </location>
</feature>
<evidence type="ECO:0000259" key="4">
    <source>
        <dbReference type="Pfam" id="PF17836"/>
    </source>
</evidence>
<dbReference type="InterPro" id="IPR001451">
    <property type="entry name" value="Hexapep"/>
</dbReference>
<protein>
    <submittedName>
        <fullName evidence="5">UDP-perosamine 4-acetyltransferase</fullName>
    </submittedName>
</protein>
<dbReference type="InterPro" id="IPR050179">
    <property type="entry name" value="Trans_hexapeptide_repeat"/>
</dbReference>
<dbReference type="InterPro" id="IPR011004">
    <property type="entry name" value="Trimer_LpxA-like_sf"/>
</dbReference>
<dbReference type="PANTHER" id="PTHR43300">
    <property type="entry name" value="ACETYLTRANSFERASE"/>
    <property type="match status" value="1"/>
</dbReference>
<dbReference type="GO" id="GO:0016740">
    <property type="term" value="F:transferase activity"/>
    <property type="evidence" value="ECO:0007669"/>
    <property type="project" value="UniProtKB-KW"/>
</dbReference>
<dbReference type="AlphaFoldDB" id="A0A1K1VJM5"/>
<dbReference type="Proteomes" id="UP000182350">
    <property type="component" value="Unassembled WGS sequence"/>
</dbReference>
<dbReference type="Gene3D" id="3.40.50.20">
    <property type="match status" value="1"/>
</dbReference>
<evidence type="ECO:0000313" key="6">
    <source>
        <dbReference type="Proteomes" id="UP000182350"/>
    </source>
</evidence>
<accession>A0A1K1VJM5</accession>
<reference evidence="5 6" key="1">
    <citation type="submission" date="2016-11" db="EMBL/GenBank/DDBJ databases">
        <authorList>
            <person name="Jaros S."/>
            <person name="Januszkiewicz K."/>
            <person name="Wedrychowicz H."/>
        </authorList>
    </citation>
    <scope>NUCLEOTIDE SEQUENCE [LARGE SCALE GENOMIC DNA]</scope>
    <source>
        <strain evidence="5 6">DSM 21637</strain>
    </source>
</reference>
<dbReference type="NCBIfam" id="TIGR03570">
    <property type="entry name" value="NeuD_NnaD"/>
    <property type="match status" value="1"/>
</dbReference>
<dbReference type="Pfam" id="PF17836">
    <property type="entry name" value="PglD_N"/>
    <property type="match status" value="1"/>
</dbReference>
<dbReference type="SUPFAM" id="SSF51161">
    <property type="entry name" value="Trimeric LpxA-like enzymes"/>
    <property type="match status" value="1"/>
</dbReference>
<evidence type="ECO:0000256" key="2">
    <source>
        <dbReference type="PIRSR" id="PIRSR620019-1"/>
    </source>
</evidence>
<feature type="site" description="Increases basicity of active site His" evidence="2">
    <location>
        <position position="142"/>
    </location>
</feature>
<name>A0A1K1VJM5_9GAMM</name>
<proteinExistence type="inferred from homology"/>